<dbReference type="EMBL" id="CM047587">
    <property type="protein sequence ID" value="KAI9906943.1"/>
    <property type="molecule type" value="Genomic_DNA"/>
</dbReference>
<protein>
    <submittedName>
        <fullName evidence="1">Uncharacterized protein</fullName>
    </submittedName>
</protein>
<sequence>MDFLVEQGLQAVKARVNALIAHEASCSGGHSTGVRPPLSFKIKEFTGEKGDNLYVWLREVETAFDTANMTADHLQVGHALTHLTGKARAWAFTCSESVTDVFPTWKVLKQKLMDMYATPDLVFQNQLAFLRCRQGTKDLEVYIQELKTLLAGMYAKAYSDDVSIPVFMGGLREEPARSELSDADPNPWRRQLRGRALSHVAVAWAAEMLPVWKHGSSEEQMSEKSPARHSLQGTEGGKKNLVQAVSKRRIPVGAGRPTGGPLSAVKPQGKGRQHKSPREAVLSSTDLVYHPGLMVVLADVKGFDKPWRVLIDSGASDNYVRRDSVEKSRLYAEALEARSRDVVTVRLATGVQVSVPKVSIDLKLKFSDFKSL</sequence>
<gene>
    <name evidence="1" type="ORF">PsorP6_002838</name>
</gene>
<accession>A0ACC0VM53</accession>
<dbReference type="Proteomes" id="UP001163321">
    <property type="component" value="Chromosome 8"/>
</dbReference>
<name>A0ACC0VM53_9STRA</name>
<keyword evidence="2" id="KW-1185">Reference proteome</keyword>
<reference evidence="1 2" key="1">
    <citation type="journal article" date="2022" name="bioRxiv">
        <title>The genome of the oomycete Peronosclerospora sorghi, a cosmopolitan pathogen of maize and sorghum, is inflated with dispersed pseudogenes.</title>
        <authorList>
            <person name="Fletcher K."/>
            <person name="Martin F."/>
            <person name="Isakeit T."/>
            <person name="Cavanaugh K."/>
            <person name="Magill C."/>
            <person name="Michelmore R."/>
        </authorList>
    </citation>
    <scope>NUCLEOTIDE SEQUENCE [LARGE SCALE GENOMIC DNA]</scope>
    <source>
        <strain evidence="1">P6</strain>
    </source>
</reference>
<comment type="caution">
    <text evidence="1">The sequence shown here is derived from an EMBL/GenBank/DDBJ whole genome shotgun (WGS) entry which is preliminary data.</text>
</comment>
<evidence type="ECO:0000313" key="1">
    <source>
        <dbReference type="EMBL" id="KAI9906943.1"/>
    </source>
</evidence>
<evidence type="ECO:0000313" key="2">
    <source>
        <dbReference type="Proteomes" id="UP001163321"/>
    </source>
</evidence>
<organism evidence="1 2">
    <name type="scientific">Peronosclerospora sorghi</name>
    <dbReference type="NCBI Taxonomy" id="230839"/>
    <lineage>
        <taxon>Eukaryota</taxon>
        <taxon>Sar</taxon>
        <taxon>Stramenopiles</taxon>
        <taxon>Oomycota</taxon>
        <taxon>Peronosporomycetes</taxon>
        <taxon>Peronosporales</taxon>
        <taxon>Peronosporaceae</taxon>
        <taxon>Peronosclerospora</taxon>
    </lineage>
</organism>
<proteinExistence type="predicted"/>